<organism evidence="1 2">
    <name type="scientific">Helianthus annuus</name>
    <name type="common">Common sunflower</name>
    <dbReference type="NCBI Taxonomy" id="4232"/>
    <lineage>
        <taxon>Eukaryota</taxon>
        <taxon>Viridiplantae</taxon>
        <taxon>Streptophyta</taxon>
        <taxon>Embryophyta</taxon>
        <taxon>Tracheophyta</taxon>
        <taxon>Spermatophyta</taxon>
        <taxon>Magnoliopsida</taxon>
        <taxon>eudicotyledons</taxon>
        <taxon>Gunneridae</taxon>
        <taxon>Pentapetalae</taxon>
        <taxon>asterids</taxon>
        <taxon>campanulids</taxon>
        <taxon>Asterales</taxon>
        <taxon>Asteraceae</taxon>
        <taxon>Asteroideae</taxon>
        <taxon>Heliantheae alliance</taxon>
        <taxon>Heliantheae</taxon>
        <taxon>Helianthus</taxon>
    </lineage>
</organism>
<dbReference type="InParanoid" id="A0A251TZI9"/>
<name>A0A251TZI9_HELAN</name>
<protein>
    <submittedName>
        <fullName evidence="1">Uncharacterized protein</fullName>
    </submittedName>
</protein>
<evidence type="ECO:0000313" key="1">
    <source>
        <dbReference type="EMBL" id="OTG16143.1"/>
    </source>
</evidence>
<sequence>MENMSIIPDTANKPVENPVRDAAIVFDIVVRMFRFPFRMYVLDGSTEFFRVEELVVMESEEMTILEV</sequence>
<dbReference type="Proteomes" id="UP000215914">
    <property type="component" value="Chromosome 9"/>
</dbReference>
<evidence type="ECO:0000313" key="2">
    <source>
        <dbReference type="Proteomes" id="UP000215914"/>
    </source>
</evidence>
<dbReference type="EMBL" id="CM007898">
    <property type="protein sequence ID" value="OTG16143.1"/>
    <property type="molecule type" value="Genomic_DNA"/>
</dbReference>
<gene>
    <name evidence="1" type="ORF">HannXRQ_Chr09g0268171</name>
</gene>
<proteinExistence type="predicted"/>
<keyword evidence="2" id="KW-1185">Reference proteome</keyword>
<reference evidence="2" key="1">
    <citation type="journal article" date="2017" name="Nature">
        <title>The sunflower genome provides insights into oil metabolism, flowering and Asterid evolution.</title>
        <authorList>
            <person name="Badouin H."/>
            <person name="Gouzy J."/>
            <person name="Grassa C.J."/>
            <person name="Murat F."/>
            <person name="Staton S.E."/>
            <person name="Cottret L."/>
            <person name="Lelandais-Briere C."/>
            <person name="Owens G.L."/>
            <person name="Carrere S."/>
            <person name="Mayjonade B."/>
            <person name="Legrand L."/>
            <person name="Gill N."/>
            <person name="Kane N.C."/>
            <person name="Bowers J.E."/>
            <person name="Hubner S."/>
            <person name="Bellec A."/>
            <person name="Berard A."/>
            <person name="Berges H."/>
            <person name="Blanchet N."/>
            <person name="Boniface M.C."/>
            <person name="Brunel D."/>
            <person name="Catrice O."/>
            <person name="Chaidir N."/>
            <person name="Claudel C."/>
            <person name="Donnadieu C."/>
            <person name="Faraut T."/>
            <person name="Fievet G."/>
            <person name="Helmstetter N."/>
            <person name="King M."/>
            <person name="Knapp S.J."/>
            <person name="Lai Z."/>
            <person name="Le Paslier M.C."/>
            <person name="Lippi Y."/>
            <person name="Lorenzon L."/>
            <person name="Mandel J.R."/>
            <person name="Marage G."/>
            <person name="Marchand G."/>
            <person name="Marquand E."/>
            <person name="Bret-Mestries E."/>
            <person name="Morien E."/>
            <person name="Nambeesan S."/>
            <person name="Nguyen T."/>
            <person name="Pegot-Espagnet P."/>
            <person name="Pouilly N."/>
            <person name="Raftis F."/>
            <person name="Sallet E."/>
            <person name="Schiex T."/>
            <person name="Thomas J."/>
            <person name="Vandecasteele C."/>
            <person name="Vares D."/>
            <person name="Vear F."/>
            <person name="Vautrin S."/>
            <person name="Crespi M."/>
            <person name="Mangin B."/>
            <person name="Burke J.M."/>
            <person name="Salse J."/>
            <person name="Munos S."/>
            <person name="Vincourt P."/>
            <person name="Rieseberg L.H."/>
            <person name="Langlade N.B."/>
        </authorList>
    </citation>
    <scope>NUCLEOTIDE SEQUENCE [LARGE SCALE GENOMIC DNA]</scope>
    <source>
        <strain evidence="2">cv. SF193</strain>
    </source>
</reference>
<accession>A0A251TZI9</accession>
<dbReference type="AlphaFoldDB" id="A0A251TZI9"/>